<proteinExistence type="predicted"/>
<dbReference type="Pfam" id="PF14106">
    <property type="entry name" value="DUF4279"/>
    <property type="match status" value="1"/>
</dbReference>
<accession>A0ABT5LJV7</accession>
<evidence type="ECO:0000313" key="1">
    <source>
        <dbReference type="EMBL" id="MDC9591400.1"/>
    </source>
</evidence>
<dbReference type="InterPro" id="IPR025459">
    <property type="entry name" value="DUF4279"/>
</dbReference>
<comment type="caution">
    <text evidence="1">The sequence shown here is derived from an EMBL/GenBank/DDBJ whole genome shotgun (WGS) entry which is preliminary data.</text>
</comment>
<gene>
    <name evidence="1" type="ORF">PSI23_19465</name>
</gene>
<evidence type="ECO:0000313" key="2">
    <source>
        <dbReference type="Proteomes" id="UP001217178"/>
    </source>
</evidence>
<protein>
    <submittedName>
        <fullName evidence="1">DUF4279 domain-containing protein</fullName>
    </submittedName>
</protein>
<sequence>MINSTKTTVKVYFLVVGDNIHPEDITRKLSLQPDESWAKGDLIPGRDKCREYNYWSIGTDYEESLNISDQFNKVLLLLKDKEDILIEMSRNGELECQFNVVIAIENNIKPGIHLDNTLLEKIHKLNAEVDIDLYIYS</sequence>
<dbReference type="Proteomes" id="UP001217178">
    <property type="component" value="Unassembled WGS sequence"/>
</dbReference>
<name>A0ABT5LJV7_9GAMM</name>
<keyword evidence="2" id="KW-1185">Reference proteome</keyword>
<dbReference type="EMBL" id="JAQRFI010000080">
    <property type="protein sequence ID" value="MDC9591400.1"/>
    <property type="molecule type" value="Genomic_DNA"/>
</dbReference>
<organism evidence="1 2">
    <name type="scientific">Xenorhabdus yunnanensis</name>
    <dbReference type="NCBI Taxonomy" id="3025878"/>
    <lineage>
        <taxon>Bacteria</taxon>
        <taxon>Pseudomonadati</taxon>
        <taxon>Pseudomonadota</taxon>
        <taxon>Gammaproteobacteria</taxon>
        <taxon>Enterobacterales</taxon>
        <taxon>Morganellaceae</taxon>
        <taxon>Xenorhabdus</taxon>
    </lineage>
</organism>
<reference evidence="1 2" key="1">
    <citation type="submission" date="2023-02" db="EMBL/GenBank/DDBJ databases">
        <title>Entomopathogenic bacteria.</title>
        <authorList>
            <person name="Machado R.A."/>
        </authorList>
    </citation>
    <scope>NUCLEOTIDE SEQUENCE [LARGE SCALE GENOMIC DNA]</scope>
    <source>
        <strain evidence="1 2">XENO-10</strain>
    </source>
</reference>
<dbReference type="RefSeq" id="WP_273556628.1">
    <property type="nucleotide sequence ID" value="NZ_JAQRFI010000080.1"/>
</dbReference>